<evidence type="ECO:0000313" key="8">
    <source>
        <dbReference type="Proteomes" id="UP001556367"/>
    </source>
</evidence>
<dbReference type="SUPFAM" id="SSF100950">
    <property type="entry name" value="NagB/RpiA/CoA transferase-like"/>
    <property type="match status" value="1"/>
</dbReference>
<dbReference type="InterPro" id="IPR024185">
    <property type="entry name" value="FTHF_cligase-like_sf"/>
</dbReference>
<comment type="similarity">
    <text evidence="1 6">Belongs to the 5-formyltetrahydrofolate cyclo-ligase family.</text>
</comment>
<dbReference type="PANTHER" id="PTHR23407">
    <property type="entry name" value="ATPASE INHIBITOR/5-FORMYLTETRAHYDROFOLATE CYCLO-LIGASE"/>
    <property type="match status" value="1"/>
</dbReference>
<dbReference type="InterPro" id="IPR037171">
    <property type="entry name" value="NagB/RpiA_transferase-like"/>
</dbReference>
<accession>A0ABR3JUP9</accession>
<gene>
    <name evidence="7" type="ORF">HGRIS_011318</name>
</gene>
<protein>
    <recommendedName>
        <fullName evidence="5 6">5-formyltetrahydrofolate cyclo-ligase</fullName>
        <ecNumber evidence="5 6">6.3.3.2</ecNumber>
    </recommendedName>
</protein>
<evidence type="ECO:0000256" key="1">
    <source>
        <dbReference type="ARBA" id="ARBA00010638"/>
    </source>
</evidence>
<evidence type="ECO:0000256" key="5">
    <source>
        <dbReference type="ARBA" id="ARBA00038966"/>
    </source>
</evidence>
<evidence type="ECO:0000313" key="7">
    <source>
        <dbReference type="EMBL" id="KAL0959615.1"/>
    </source>
</evidence>
<evidence type="ECO:0000256" key="2">
    <source>
        <dbReference type="ARBA" id="ARBA00022741"/>
    </source>
</evidence>
<comment type="caution">
    <text evidence="7">The sequence shown here is derived from an EMBL/GenBank/DDBJ whole genome shotgun (WGS) entry which is preliminary data.</text>
</comment>
<keyword evidence="6" id="KW-0460">Magnesium</keyword>
<dbReference type="Gene3D" id="3.40.50.10420">
    <property type="entry name" value="NagB/RpiA/CoA transferase-like"/>
    <property type="match status" value="1"/>
</dbReference>
<dbReference type="NCBIfam" id="TIGR02727">
    <property type="entry name" value="MTHFS_bact"/>
    <property type="match status" value="1"/>
</dbReference>
<comment type="catalytic activity">
    <reaction evidence="4 6">
        <text>(6S)-5-formyl-5,6,7,8-tetrahydrofolate + ATP = (6R)-5,10-methenyltetrahydrofolate + ADP + phosphate</text>
        <dbReference type="Rhea" id="RHEA:10488"/>
        <dbReference type="ChEBI" id="CHEBI:30616"/>
        <dbReference type="ChEBI" id="CHEBI:43474"/>
        <dbReference type="ChEBI" id="CHEBI:57455"/>
        <dbReference type="ChEBI" id="CHEBI:57457"/>
        <dbReference type="ChEBI" id="CHEBI:456216"/>
        <dbReference type="EC" id="6.3.3.2"/>
    </reaction>
</comment>
<evidence type="ECO:0000256" key="6">
    <source>
        <dbReference type="RuleBase" id="RU361279"/>
    </source>
</evidence>
<name>A0ABR3JUP9_9AGAR</name>
<dbReference type="Proteomes" id="UP001556367">
    <property type="component" value="Unassembled WGS sequence"/>
</dbReference>
<reference evidence="8" key="1">
    <citation type="submission" date="2024-06" db="EMBL/GenBank/DDBJ databases">
        <title>Multi-omics analyses provide insights into the biosynthesis of the anticancer antibiotic pleurotin in Hohenbuehelia grisea.</title>
        <authorList>
            <person name="Weaver J.A."/>
            <person name="Alberti F."/>
        </authorList>
    </citation>
    <scope>NUCLEOTIDE SEQUENCE [LARGE SCALE GENOMIC DNA]</scope>
    <source>
        <strain evidence="8">T-177</strain>
    </source>
</reference>
<organism evidence="7 8">
    <name type="scientific">Hohenbuehelia grisea</name>
    <dbReference type="NCBI Taxonomy" id="104357"/>
    <lineage>
        <taxon>Eukaryota</taxon>
        <taxon>Fungi</taxon>
        <taxon>Dikarya</taxon>
        <taxon>Basidiomycota</taxon>
        <taxon>Agaricomycotina</taxon>
        <taxon>Agaricomycetes</taxon>
        <taxon>Agaricomycetidae</taxon>
        <taxon>Agaricales</taxon>
        <taxon>Pleurotineae</taxon>
        <taxon>Pleurotaceae</taxon>
        <taxon>Hohenbuehelia</taxon>
    </lineage>
</organism>
<keyword evidence="2 6" id="KW-0547">Nucleotide-binding</keyword>
<keyword evidence="6" id="KW-0479">Metal-binding</keyword>
<keyword evidence="3 6" id="KW-0067">ATP-binding</keyword>
<dbReference type="PANTHER" id="PTHR23407:SF1">
    <property type="entry name" value="5-FORMYLTETRAHYDROFOLATE CYCLO-LIGASE"/>
    <property type="match status" value="1"/>
</dbReference>
<sequence>MLKADKRLLRKAISSTLWALAPQDIQAQSQAVTHRVLALPAFQACQTVSCYLSMPSGELDTSTLVAEILKAGKTLFVPKVDVLGPGSMDLLKIHDTDDLQSLPAGVWGIKEPTSHYNQQPRLTVMDPRCEDLDLILVPGVAFDHSLSRLGHGKGYYDRFISSYSEAWRKRPLLVALALREQIVDENNVPVGDHDWKMDLVISPDGIIKPSGA</sequence>
<dbReference type="Pfam" id="PF01812">
    <property type="entry name" value="5-FTHF_cyc-lig"/>
    <property type="match status" value="1"/>
</dbReference>
<comment type="cofactor">
    <cofactor evidence="6">
        <name>Mg(2+)</name>
        <dbReference type="ChEBI" id="CHEBI:18420"/>
    </cofactor>
</comment>
<dbReference type="EMBL" id="JASNQZ010000002">
    <property type="protein sequence ID" value="KAL0959615.1"/>
    <property type="molecule type" value="Genomic_DNA"/>
</dbReference>
<keyword evidence="8" id="KW-1185">Reference proteome</keyword>
<evidence type="ECO:0000256" key="3">
    <source>
        <dbReference type="ARBA" id="ARBA00022840"/>
    </source>
</evidence>
<dbReference type="EC" id="6.3.3.2" evidence="5 6"/>
<dbReference type="PIRSF" id="PIRSF006806">
    <property type="entry name" value="FTHF_cligase"/>
    <property type="match status" value="1"/>
</dbReference>
<dbReference type="InterPro" id="IPR002698">
    <property type="entry name" value="FTHF_cligase"/>
</dbReference>
<proteinExistence type="inferred from homology"/>
<evidence type="ECO:0000256" key="4">
    <source>
        <dbReference type="ARBA" id="ARBA00036539"/>
    </source>
</evidence>